<dbReference type="InterPro" id="IPR004843">
    <property type="entry name" value="Calcineurin-like_PHP"/>
</dbReference>
<dbReference type="PANTHER" id="PTHR42988:SF2">
    <property type="entry name" value="CYCLIC NUCLEOTIDE PHOSPHODIESTERASE CBUA0032-RELATED"/>
    <property type="match status" value="1"/>
</dbReference>
<feature type="domain" description="Calcineurin-like phosphoesterase" evidence="5">
    <location>
        <begin position="7"/>
        <end position="209"/>
    </location>
</feature>
<evidence type="ECO:0000256" key="3">
    <source>
        <dbReference type="ARBA" id="ARBA00023004"/>
    </source>
</evidence>
<dbReference type="GO" id="GO:0046872">
    <property type="term" value="F:metal ion binding"/>
    <property type="evidence" value="ECO:0007669"/>
    <property type="project" value="UniProtKB-KW"/>
</dbReference>
<gene>
    <name evidence="6" type="ORF">CLV47_101549</name>
</gene>
<name>A0A2T1A739_9ACTN</name>
<dbReference type="SUPFAM" id="SSF56300">
    <property type="entry name" value="Metallo-dependent phosphatases"/>
    <property type="match status" value="1"/>
</dbReference>
<proteinExistence type="inferred from homology"/>
<reference evidence="6 7" key="1">
    <citation type="submission" date="2018-03" db="EMBL/GenBank/DDBJ databases">
        <title>Genomic Encyclopedia of Archaeal and Bacterial Type Strains, Phase II (KMG-II): from individual species to whole genera.</title>
        <authorList>
            <person name="Goeker M."/>
        </authorList>
    </citation>
    <scope>NUCLEOTIDE SEQUENCE [LARGE SCALE GENOMIC DNA]</scope>
    <source>
        <strain evidence="6 7">DSM 100065</strain>
    </source>
</reference>
<protein>
    <submittedName>
        <fullName evidence="6">Calcineurin-like phosphoesterase family protein</fullName>
    </submittedName>
</protein>
<dbReference type="InterPro" id="IPR050884">
    <property type="entry name" value="CNP_phosphodiesterase-III"/>
</dbReference>
<keyword evidence="2" id="KW-0378">Hydrolase</keyword>
<dbReference type="InterPro" id="IPR029052">
    <property type="entry name" value="Metallo-depent_PP-like"/>
</dbReference>
<dbReference type="OrthoDB" id="5241795at2"/>
<dbReference type="RefSeq" id="WP_106347437.1">
    <property type="nucleotide sequence ID" value="NZ_PVUE01000001.1"/>
</dbReference>
<comment type="caution">
    <text evidence="6">The sequence shown here is derived from an EMBL/GenBank/DDBJ whole genome shotgun (WGS) entry which is preliminary data.</text>
</comment>
<evidence type="ECO:0000256" key="1">
    <source>
        <dbReference type="ARBA" id="ARBA00022723"/>
    </source>
</evidence>
<dbReference type="AlphaFoldDB" id="A0A2T1A739"/>
<evidence type="ECO:0000256" key="2">
    <source>
        <dbReference type="ARBA" id="ARBA00022801"/>
    </source>
</evidence>
<dbReference type="GO" id="GO:0016787">
    <property type="term" value="F:hydrolase activity"/>
    <property type="evidence" value="ECO:0007669"/>
    <property type="project" value="UniProtKB-KW"/>
</dbReference>
<keyword evidence="1" id="KW-0479">Metal-binding</keyword>
<dbReference type="Gene3D" id="3.60.21.10">
    <property type="match status" value="1"/>
</dbReference>
<dbReference type="Pfam" id="PF00149">
    <property type="entry name" value="Metallophos"/>
    <property type="match status" value="1"/>
</dbReference>
<dbReference type="EMBL" id="PVUE01000001">
    <property type="protein sequence ID" value="PRZ44423.1"/>
    <property type="molecule type" value="Genomic_DNA"/>
</dbReference>
<sequence length="291" mass="31109">MSTELRTIVHLSDTHIRGDGTLARDSIDTLAHLRAVADRLVAADRPISAIILSGDLSDDGSEDAYRLLHETLAPAASALDARLIYAMGNHDQRAGFATLPGILDDSISNESPDEGSPFDRAYDVDGLRIIVLDSTRPGLHDGHLEPHQLAWLADQLGATSPRGTLVVMHHPPISSPLAPVHQLRLKGSEELADVLSDSDVRMVLCGHTHYTGMGTIAGIPVWIGPAMAYRLDAFAPAGQHRGQVGYGFSRIDLVGDDIVATAVEATIADEVYRTSEAAMLDLLRDHTIAAG</sequence>
<dbReference type="PANTHER" id="PTHR42988">
    <property type="entry name" value="PHOSPHOHYDROLASE"/>
    <property type="match status" value="1"/>
</dbReference>
<evidence type="ECO:0000313" key="6">
    <source>
        <dbReference type="EMBL" id="PRZ44423.1"/>
    </source>
</evidence>
<comment type="similarity">
    <text evidence="4">Belongs to the cyclic nucleotide phosphodiesterase class-III family.</text>
</comment>
<keyword evidence="3" id="KW-0408">Iron</keyword>
<dbReference type="Proteomes" id="UP000237752">
    <property type="component" value="Unassembled WGS sequence"/>
</dbReference>
<organism evidence="6 7">
    <name type="scientific">Antricoccus suffuscus</name>
    <dbReference type="NCBI Taxonomy" id="1629062"/>
    <lineage>
        <taxon>Bacteria</taxon>
        <taxon>Bacillati</taxon>
        <taxon>Actinomycetota</taxon>
        <taxon>Actinomycetes</taxon>
        <taxon>Geodermatophilales</taxon>
        <taxon>Antricoccaceae</taxon>
        <taxon>Antricoccus</taxon>
    </lineage>
</organism>
<keyword evidence="7" id="KW-1185">Reference proteome</keyword>
<evidence type="ECO:0000259" key="5">
    <source>
        <dbReference type="Pfam" id="PF00149"/>
    </source>
</evidence>
<evidence type="ECO:0000256" key="4">
    <source>
        <dbReference type="ARBA" id="ARBA00025742"/>
    </source>
</evidence>
<evidence type="ECO:0000313" key="7">
    <source>
        <dbReference type="Proteomes" id="UP000237752"/>
    </source>
</evidence>
<accession>A0A2T1A739</accession>